<evidence type="ECO:0000259" key="4">
    <source>
        <dbReference type="PROSITE" id="PS50893"/>
    </source>
</evidence>
<dbReference type="PANTHER" id="PTHR42781">
    <property type="entry name" value="SPERMIDINE/PUTRESCINE IMPORT ATP-BINDING PROTEIN POTA"/>
    <property type="match status" value="1"/>
</dbReference>
<evidence type="ECO:0000256" key="3">
    <source>
        <dbReference type="ARBA" id="ARBA00022840"/>
    </source>
</evidence>
<keyword evidence="6" id="KW-1185">Reference proteome</keyword>
<proteinExistence type="predicted"/>
<evidence type="ECO:0000256" key="1">
    <source>
        <dbReference type="ARBA" id="ARBA00022448"/>
    </source>
</evidence>
<keyword evidence="3 5" id="KW-0067">ATP-binding</keyword>
<protein>
    <submittedName>
        <fullName evidence="5">ATP-binding cassette domain-containing protein</fullName>
    </submittedName>
</protein>
<dbReference type="Proteomes" id="UP001209257">
    <property type="component" value="Unassembled WGS sequence"/>
</dbReference>
<organism evidence="5 6">
    <name type="scientific">Alteromonas salexigens</name>
    <dbReference type="NCBI Taxonomy" id="2982530"/>
    <lineage>
        <taxon>Bacteria</taxon>
        <taxon>Pseudomonadati</taxon>
        <taxon>Pseudomonadota</taxon>
        <taxon>Gammaproteobacteria</taxon>
        <taxon>Alteromonadales</taxon>
        <taxon>Alteromonadaceae</taxon>
        <taxon>Alteromonas/Salinimonas group</taxon>
        <taxon>Alteromonas</taxon>
    </lineage>
</organism>
<evidence type="ECO:0000313" key="6">
    <source>
        <dbReference type="Proteomes" id="UP001209257"/>
    </source>
</evidence>
<dbReference type="PANTHER" id="PTHR42781:SF4">
    <property type="entry name" value="SPERMIDINE_PUTRESCINE IMPORT ATP-BINDING PROTEIN POTA"/>
    <property type="match status" value="1"/>
</dbReference>
<dbReference type="InterPro" id="IPR003593">
    <property type="entry name" value="AAA+_ATPase"/>
</dbReference>
<name>A0ABT2VLW2_9ALTE</name>
<dbReference type="PROSITE" id="PS50893">
    <property type="entry name" value="ABC_TRANSPORTER_2"/>
    <property type="match status" value="1"/>
</dbReference>
<accession>A0ABT2VLW2</accession>
<dbReference type="InterPro" id="IPR027417">
    <property type="entry name" value="P-loop_NTPase"/>
</dbReference>
<gene>
    <name evidence="5" type="ORF">OCL06_01440</name>
</gene>
<feature type="domain" description="ABC transporter" evidence="4">
    <location>
        <begin position="2"/>
        <end position="211"/>
    </location>
</feature>
<dbReference type="EMBL" id="JAOTJC010000004">
    <property type="protein sequence ID" value="MCU7553256.1"/>
    <property type="molecule type" value="Genomic_DNA"/>
</dbReference>
<evidence type="ECO:0000313" key="5">
    <source>
        <dbReference type="EMBL" id="MCU7553256.1"/>
    </source>
</evidence>
<dbReference type="SMART" id="SM00382">
    <property type="entry name" value="AAA"/>
    <property type="match status" value="1"/>
</dbReference>
<keyword evidence="2" id="KW-0547">Nucleotide-binding</keyword>
<sequence length="211" mass="22739">MTLALNNLTIYRHGEPLLSIDVTVPPGQVVAVMGPSGAGKSTLLDAICGQLSDPFSYSGDIILNDQRMNTVAAHRRNMGILYQDALLFEHMTVGENIAFALPRHVHAKTTAAERHEQIAEQLSSVGLADLQDRAVQTLSGGQQARVALLRTLAAQPAAVLLDEPFARLDAARKDQLRHWVFDTIVQRGLPALMVTHDPNDAQAAGGPVIEV</sequence>
<dbReference type="InterPro" id="IPR017871">
    <property type="entry name" value="ABC_transporter-like_CS"/>
</dbReference>
<reference evidence="6" key="1">
    <citation type="submission" date="2023-07" db="EMBL/GenBank/DDBJ databases">
        <title>Study on multiphase classification of strain Alteromonas salexigens isolated from the Yellow Sea.</title>
        <authorList>
            <person name="Sun L."/>
        </authorList>
    </citation>
    <scope>NUCLEOTIDE SEQUENCE [LARGE SCALE GENOMIC DNA]</scope>
    <source>
        <strain evidence="6">ASW11-19</strain>
    </source>
</reference>
<dbReference type="Gene3D" id="3.40.50.300">
    <property type="entry name" value="P-loop containing nucleotide triphosphate hydrolases"/>
    <property type="match status" value="1"/>
</dbReference>
<dbReference type="GO" id="GO:0005524">
    <property type="term" value="F:ATP binding"/>
    <property type="evidence" value="ECO:0007669"/>
    <property type="project" value="UniProtKB-KW"/>
</dbReference>
<dbReference type="InterPro" id="IPR050093">
    <property type="entry name" value="ABC_SmlMolc_Importer"/>
</dbReference>
<dbReference type="SUPFAM" id="SSF52540">
    <property type="entry name" value="P-loop containing nucleoside triphosphate hydrolases"/>
    <property type="match status" value="1"/>
</dbReference>
<dbReference type="RefSeq" id="WP_262991961.1">
    <property type="nucleotide sequence ID" value="NZ_JAOTJC010000004.1"/>
</dbReference>
<dbReference type="InterPro" id="IPR003439">
    <property type="entry name" value="ABC_transporter-like_ATP-bd"/>
</dbReference>
<keyword evidence="1" id="KW-0813">Transport</keyword>
<dbReference type="Pfam" id="PF00005">
    <property type="entry name" value="ABC_tran"/>
    <property type="match status" value="1"/>
</dbReference>
<comment type="caution">
    <text evidence="5">The sequence shown here is derived from an EMBL/GenBank/DDBJ whole genome shotgun (WGS) entry which is preliminary data.</text>
</comment>
<dbReference type="PROSITE" id="PS00211">
    <property type="entry name" value="ABC_TRANSPORTER_1"/>
    <property type="match status" value="1"/>
</dbReference>
<evidence type="ECO:0000256" key="2">
    <source>
        <dbReference type="ARBA" id="ARBA00022741"/>
    </source>
</evidence>